<dbReference type="SUPFAM" id="SSF109709">
    <property type="entry name" value="KorB DNA-binding domain-like"/>
    <property type="match status" value="1"/>
</dbReference>
<name>A0A2V1P1D3_9RHOB</name>
<dbReference type="Gene3D" id="1.10.10.2830">
    <property type="match status" value="1"/>
</dbReference>
<evidence type="ECO:0000313" key="2">
    <source>
        <dbReference type="Proteomes" id="UP000245293"/>
    </source>
</evidence>
<dbReference type="RefSeq" id="WP_109389876.1">
    <property type="nucleotide sequence ID" value="NZ_QETF01000023.1"/>
</dbReference>
<sequence>MKGKKSVPETITLTVPFKVKKRSGRKQIILPDFASPPPKLDNALIKALARAHRWKRLVDEGEFASIADLAAHEGIASSYLIRVMRLTNLAPDIIEAILDGKNPNKSLKELLDPMTPLWGEQRWELGYSNG</sequence>
<keyword evidence="2" id="KW-1185">Reference proteome</keyword>
<proteinExistence type="predicted"/>
<organism evidence="1 2">
    <name type="scientific">Salibaculum griseiflavum</name>
    <dbReference type="NCBI Taxonomy" id="1914409"/>
    <lineage>
        <taxon>Bacteria</taxon>
        <taxon>Pseudomonadati</taxon>
        <taxon>Pseudomonadota</taxon>
        <taxon>Alphaproteobacteria</taxon>
        <taxon>Rhodobacterales</taxon>
        <taxon>Roseobacteraceae</taxon>
        <taxon>Salibaculum</taxon>
    </lineage>
</organism>
<evidence type="ECO:0000313" key="1">
    <source>
        <dbReference type="EMBL" id="PWG15754.1"/>
    </source>
</evidence>
<accession>A0A2V1P1D3</accession>
<dbReference type="Proteomes" id="UP000245293">
    <property type="component" value="Unassembled WGS sequence"/>
</dbReference>
<dbReference type="OrthoDB" id="1550462at2"/>
<evidence type="ECO:0008006" key="3">
    <source>
        <dbReference type="Google" id="ProtNLM"/>
    </source>
</evidence>
<protein>
    <recommendedName>
        <fullName evidence="3">Bacteriophage-related protein</fullName>
    </recommendedName>
</protein>
<dbReference type="AlphaFoldDB" id="A0A2V1P1D3"/>
<dbReference type="EMBL" id="QETF01000023">
    <property type="protein sequence ID" value="PWG15754.1"/>
    <property type="molecule type" value="Genomic_DNA"/>
</dbReference>
<gene>
    <name evidence="1" type="ORF">DFK10_15135</name>
</gene>
<comment type="caution">
    <text evidence="1">The sequence shown here is derived from an EMBL/GenBank/DDBJ whole genome shotgun (WGS) entry which is preliminary data.</text>
</comment>
<reference evidence="2" key="1">
    <citation type="submission" date="2018-05" db="EMBL/GenBank/DDBJ databases">
        <authorList>
            <person name="Du Z."/>
            <person name="Wang X."/>
        </authorList>
    </citation>
    <scope>NUCLEOTIDE SEQUENCE [LARGE SCALE GENOMIC DNA]</scope>
    <source>
        <strain evidence="2">WDS4C29</strain>
    </source>
</reference>